<accession>A0A9K3PVS6</accession>
<dbReference type="Pfam" id="PF09382">
    <property type="entry name" value="RQC"/>
    <property type="match status" value="1"/>
</dbReference>
<dbReference type="FunFam" id="3.40.50.300:FF:000296">
    <property type="entry name" value="ATP-dependent DNA helicase RecQ"/>
    <property type="match status" value="1"/>
</dbReference>
<evidence type="ECO:0000259" key="20">
    <source>
        <dbReference type="PROSITE" id="PS51999"/>
    </source>
</evidence>
<feature type="compositionally biased region" description="Low complexity" evidence="16">
    <location>
        <begin position="276"/>
        <end position="293"/>
    </location>
</feature>
<feature type="compositionally biased region" description="Low complexity" evidence="16">
    <location>
        <begin position="934"/>
        <end position="948"/>
    </location>
</feature>
<keyword evidence="4" id="KW-0547">Nucleotide-binding</keyword>
<evidence type="ECO:0000256" key="9">
    <source>
        <dbReference type="ARBA" id="ARBA00022840"/>
    </source>
</evidence>
<dbReference type="SMART" id="SM00487">
    <property type="entry name" value="DEXDc"/>
    <property type="match status" value="1"/>
</dbReference>
<dbReference type="PROSITE" id="PS51194">
    <property type="entry name" value="HELICASE_CTER"/>
    <property type="match status" value="1"/>
</dbReference>
<feature type="compositionally biased region" description="Polar residues" evidence="16">
    <location>
        <begin position="156"/>
        <end position="172"/>
    </location>
</feature>
<dbReference type="PROSITE" id="PS51999">
    <property type="entry name" value="ZF_GRF"/>
    <property type="match status" value="1"/>
</dbReference>
<sequence>MIQNNLEYQREKCRRGAGNSSSSSSNSNYTTVKTPATSVDFQYAIRSDGSSLGEELWKQRQSDQHYVFVGDSAKPRISMSGLESMIQNVIFQFHRQSLLPPEPPTPPQPCPASSSHASSIPYPSVSSNMAKKDGGKHQPANPYSENQHPNHFAGGHTSNLNPTSANTFTKSGVSRPGFTLSGKEMPSRRHMDEDDDDDYFDDSVLANLDVDQVVSQHKQASASNSLSGCNGSASSIVAPTATTRNTDKLYSDSSQASASRTSPLATLSRVPSDYGNTSRVSSSSSSNNNINPNNVIFAGNDDSTESINNKPMIQEQPLDDSIPMCDGHGLPARLLTANTSANMGRQFYKCPLPEGENCGFFQWQDGMDGNWNNKESNLGEFLGRSDVRDMHEGNRRVFGHKSFRDGQQEVVEKAIQGRDVFVLMPTGGGKSLCYQLPAWCCPGLAVVISPLLSLIQDQVQALIKNGVKAVFLNSAQDYHSEQMEINRQLNETNAHDGIKLLYLTPEKLRHSNQIRSVLRRLYGKGLISRFVVDEAHCLSDWGHDFRPDYNALGTLRQDYPSVPIMALTATASEKVVNDAIRVLGMKNPYKYKRSFNRENLRYEVRKKDKKTEDDIADYVAKRPNESGVIYCLSRKNCEALAEKVQKKLREKGQGHVAISFYHAELDAAERERRHKLWTSGRISVLCATIAFGMGIDKPDVRYVIHYSMPKSITHYYQESGRAGRDGEVADCILFYAYKEKQVLENMIRKADPNPYSASVQRKIEQLYACVRYCENEFSCRRTMQLKFFGEDFETRKCQKTCDNCKAGKLPDRRDLTSEAKAIIELFNSLTQQSGRKTGGITMNQLSELFRGSKAKSITKSFNLNGLKGYGAGSKYKKYDIDRITHEMVFEKILIETSAESNVGFLVDYVSLGENAAAVQNGSRKLFVEFPTKPVTTTKPQKKSPNAKTKTNKKKAPSKTSEMAIIQEGSRMTDGEAGGMLFDEGASSDDDGDLEILEALSSKRKSIKNILPDHHTRTLVETLKKLISIWAEEEQLTGKNVMYWHILSNDDIKAIAAHAPMTLEELVACQVIPDQKVKDYGDRIVRAIQRHVENEKLHECVRNRPAKRPKVDTGVAKHVPPTVNPIIEIEDDDEFDDGIDYSALDFAALEKSAK</sequence>
<dbReference type="OrthoDB" id="10261556at2759"/>
<keyword evidence="9" id="KW-0067">ATP-binding</keyword>
<feature type="region of interest" description="Disordered" evidence="16">
    <location>
        <begin position="97"/>
        <end position="200"/>
    </location>
</feature>
<proteinExistence type="inferred from homology"/>
<comment type="caution">
    <text evidence="21">The sequence shown here is derived from an EMBL/GenBank/DDBJ whole genome shotgun (WGS) entry which is preliminary data.</text>
</comment>
<keyword evidence="6" id="KW-0378">Hydrolase</keyword>
<keyword evidence="7 21" id="KW-0347">Helicase</keyword>
<feature type="region of interest" description="Disordered" evidence="16">
    <location>
        <begin position="219"/>
        <end position="293"/>
    </location>
</feature>
<feature type="compositionally biased region" description="Low complexity" evidence="16">
    <location>
        <begin position="19"/>
        <end position="28"/>
    </location>
</feature>
<comment type="catalytic activity">
    <reaction evidence="13">
        <text>Couples ATP hydrolysis with the unwinding of duplex DNA by translocating in the 3'-5' direction.</text>
        <dbReference type="EC" id="5.6.2.4"/>
    </reaction>
</comment>
<evidence type="ECO:0000256" key="16">
    <source>
        <dbReference type="SAM" id="MobiDB-lite"/>
    </source>
</evidence>
<evidence type="ECO:0000256" key="2">
    <source>
        <dbReference type="ARBA" id="ARBA00005446"/>
    </source>
</evidence>
<feature type="domain" description="Helicase ATP-binding" evidence="18">
    <location>
        <begin position="411"/>
        <end position="589"/>
    </location>
</feature>
<dbReference type="InterPro" id="IPR001650">
    <property type="entry name" value="Helicase_C-like"/>
</dbReference>
<dbReference type="InterPro" id="IPR011545">
    <property type="entry name" value="DEAD/DEAH_box_helicase_dom"/>
</dbReference>
<dbReference type="GO" id="GO:0005694">
    <property type="term" value="C:chromosome"/>
    <property type="evidence" value="ECO:0007669"/>
    <property type="project" value="TreeGrafter"/>
</dbReference>
<dbReference type="InterPro" id="IPR004589">
    <property type="entry name" value="DNA_helicase_ATP-dep_RecQ"/>
</dbReference>
<dbReference type="InterPro" id="IPR010666">
    <property type="entry name" value="Znf_GRF"/>
</dbReference>
<gene>
    <name evidence="21" type="ORF">IV203_036356</name>
</gene>
<dbReference type="GO" id="GO:0003677">
    <property type="term" value="F:DNA binding"/>
    <property type="evidence" value="ECO:0007669"/>
    <property type="project" value="UniProtKB-KW"/>
</dbReference>
<evidence type="ECO:0000256" key="4">
    <source>
        <dbReference type="ARBA" id="ARBA00022741"/>
    </source>
</evidence>
<feature type="region of interest" description="Disordered" evidence="16">
    <location>
        <begin position="1"/>
        <end position="32"/>
    </location>
</feature>
<dbReference type="PANTHER" id="PTHR13710:SF153">
    <property type="entry name" value="RECQ-LIKE DNA HELICASE BLM"/>
    <property type="match status" value="1"/>
</dbReference>
<keyword evidence="5 15" id="KW-0863">Zinc-finger</keyword>
<dbReference type="PROSITE" id="PS51192">
    <property type="entry name" value="HELICASE_ATP_BIND_1"/>
    <property type="match status" value="1"/>
</dbReference>
<evidence type="ECO:0000313" key="21">
    <source>
        <dbReference type="EMBL" id="KAG7361256.1"/>
    </source>
</evidence>
<dbReference type="GO" id="GO:0006260">
    <property type="term" value="P:DNA replication"/>
    <property type="evidence" value="ECO:0007669"/>
    <property type="project" value="InterPro"/>
</dbReference>
<dbReference type="SMART" id="SM00490">
    <property type="entry name" value="HELICc"/>
    <property type="match status" value="1"/>
</dbReference>
<dbReference type="Pfam" id="PF06839">
    <property type="entry name" value="Zn_ribbon_GRF"/>
    <property type="match status" value="1"/>
</dbReference>
<dbReference type="NCBIfam" id="TIGR00614">
    <property type="entry name" value="recQ_fam"/>
    <property type="match status" value="1"/>
</dbReference>
<evidence type="ECO:0000259" key="17">
    <source>
        <dbReference type="PROSITE" id="PS50967"/>
    </source>
</evidence>
<evidence type="ECO:0000256" key="1">
    <source>
        <dbReference type="ARBA" id="ARBA00004123"/>
    </source>
</evidence>
<feature type="compositionally biased region" description="Low complexity" evidence="16">
    <location>
        <begin position="251"/>
        <end position="262"/>
    </location>
</feature>
<keyword evidence="10" id="KW-0238">DNA-binding</keyword>
<dbReference type="InterPro" id="IPR018982">
    <property type="entry name" value="RQC_domain"/>
</dbReference>
<dbReference type="FunFam" id="3.40.50.300:FF:001975">
    <property type="entry name" value="ATP-dependent DNA helicase"/>
    <property type="match status" value="1"/>
</dbReference>
<dbReference type="PROSITE" id="PS00690">
    <property type="entry name" value="DEAH_ATP_HELICASE"/>
    <property type="match status" value="1"/>
</dbReference>
<dbReference type="GO" id="GO:0043138">
    <property type="term" value="F:3'-5' DNA helicase activity"/>
    <property type="evidence" value="ECO:0007669"/>
    <property type="project" value="UniProtKB-EC"/>
</dbReference>
<dbReference type="EC" id="5.6.2.4" evidence="14"/>
<feature type="domain" description="GRF-type" evidence="20">
    <location>
        <begin position="325"/>
        <end position="367"/>
    </location>
</feature>
<evidence type="ECO:0000256" key="3">
    <source>
        <dbReference type="ARBA" id="ARBA00022723"/>
    </source>
</evidence>
<evidence type="ECO:0000256" key="14">
    <source>
        <dbReference type="ARBA" id="ARBA00034808"/>
    </source>
</evidence>
<keyword evidence="12" id="KW-0539">Nucleus</keyword>
<dbReference type="InterPro" id="IPR032284">
    <property type="entry name" value="RecQ_Zn-bd"/>
</dbReference>
<dbReference type="EMBL" id="JAGRRH010000013">
    <property type="protein sequence ID" value="KAG7361256.1"/>
    <property type="molecule type" value="Genomic_DNA"/>
</dbReference>
<comment type="similarity">
    <text evidence="2">Belongs to the helicase family. RecQ subfamily.</text>
</comment>
<evidence type="ECO:0000256" key="13">
    <source>
        <dbReference type="ARBA" id="ARBA00034617"/>
    </source>
</evidence>
<comment type="subcellular location">
    <subcellularLocation>
        <location evidence="1">Nucleus</location>
    </subcellularLocation>
</comment>
<dbReference type="GO" id="GO:0000724">
    <property type="term" value="P:double-strand break repair via homologous recombination"/>
    <property type="evidence" value="ECO:0007669"/>
    <property type="project" value="TreeGrafter"/>
</dbReference>
<evidence type="ECO:0000256" key="5">
    <source>
        <dbReference type="ARBA" id="ARBA00022771"/>
    </source>
</evidence>
<evidence type="ECO:0000259" key="18">
    <source>
        <dbReference type="PROSITE" id="PS51192"/>
    </source>
</evidence>
<evidence type="ECO:0000313" key="22">
    <source>
        <dbReference type="Proteomes" id="UP000693970"/>
    </source>
</evidence>
<feature type="domain" description="Helicase C-terminal" evidence="19">
    <location>
        <begin position="611"/>
        <end position="767"/>
    </location>
</feature>
<dbReference type="CDD" id="cd17920">
    <property type="entry name" value="DEXHc_RecQ"/>
    <property type="match status" value="1"/>
</dbReference>
<reference evidence="21" key="1">
    <citation type="journal article" date="2021" name="Sci. Rep.">
        <title>Diploid genomic architecture of Nitzschia inconspicua, an elite biomass production diatom.</title>
        <authorList>
            <person name="Oliver A."/>
            <person name="Podell S."/>
            <person name="Pinowska A."/>
            <person name="Traller J.C."/>
            <person name="Smith S.R."/>
            <person name="McClure R."/>
            <person name="Beliaev A."/>
            <person name="Bohutskyi P."/>
            <person name="Hill E.A."/>
            <person name="Rabines A."/>
            <person name="Zheng H."/>
            <person name="Allen L.Z."/>
            <person name="Kuo A."/>
            <person name="Grigoriev I.V."/>
            <person name="Allen A.E."/>
            <person name="Hazlebeck D."/>
            <person name="Allen E.E."/>
        </authorList>
    </citation>
    <scope>NUCLEOTIDE SEQUENCE</scope>
    <source>
        <strain evidence="21">Hildebrandi</strain>
    </source>
</reference>
<evidence type="ECO:0000256" key="7">
    <source>
        <dbReference type="ARBA" id="ARBA00022806"/>
    </source>
</evidence>
<evidence type="ECO:0000256" key="12">
    <source>
        <dbReference type="ARBA" id="ARBA00023242"/>
    </source>
</evidence>
<dbReference type="GO" id="GO:0005634">
    <property type="term" value="C:nucleus"/>
    <property type="evidence" value="ECO:0007669"/>
    <property type="project" value="UniProtKB-SubCell"/>
</dbReference>
<dbReference type="InterPro" id="IPR002464">
    <property type="entry name" value="DNA/RNA_helicase_DEAH_CS"/>
</dbReference>
<dbReference type="InterPro" id="IPR002121">
    <property type="entry name" value="HRDC_dom"/>
</dbReference>
<feature type="compositionally biased region" description="Polar residues" evidence="16">
    <location>
        <begin position="219"/>
        <end position="244"/>
    </location>
</feature>
<feature type="compositionally biased region" description="Low complexity" evidence="16">
    <location>
        <begin position="111"/>
        <end position="127"/>
    </location>
</feature>
<dbReference type="Pfam" id="PF00270">
    <property type="entry name" value="DEAD"/>
    <property type="match status" value="1"/>
</dbReference>
<keyword evidence="3" id="KW-0479">Metal-binding</keyword>
<evidence type="ECO:0000256" key="10">
    <source>
        <dbReference type="ARBA" id="ARBA00023125"/>
    </source>
</evidence>
<dbReference type="InterPro" id="IPR014001">
    <property type="entry name" value="Helicase_ATP-bd"/>
</dbReference>
<evidence type="ECO:0000256" key="15">
    <source>
        <dbReference type="PROSITE-ProRule" id="PRU01343"/>
    </source>
</evidence>
<evidence type="ECO:0000256" key="6">
    <source>
        <dbReference type="ARBA" id="ARBA00022801"/>
    </source>
</evidence>
<evidence type="ECO:0000259" key="19">
    <source>
        <dbReference type="PROSITE" id="PS51194"/>
    </source>
</evidence>
<dbReference type="GO" id="GO:0005524">
    <property type="term" value="F:ATP binding"/>
    <property type="evidence" value="ECO:0007669"/>
    <property type="project" value="UniProtKB-KW"/>
</dbReference>
<dbReference type="GO" id="GO:0009378">
    <property type="term" value="F:four-way junction helicase activity"/>
    <property type="evidence" value="ECO:0007669"/>
    <property type="project" value="TreeGrafter"/>
</dbReference>
<dbReference type="SMART" id="SM00956">
    <property type="entry name" value="RQC"/>
    <property type="match status" value="1"/>
</dbReference>
<feature type="domain" description="HRDC" evidence="17">
    <location>
        <begin position="1012"/>
        <end position="1097"/>
    </location>
</feature>
<organism evidence="21 22">
    <name type="scientific">Nitzschia inconspicua</name>
    <dbReference type="NCBI Taxonomy" id="303405"/>
    <lineage>
        <taxon>Eukaryota</taxon>
        <taxon>Sar</taxon>
        <taxon>Stramenopiles</taxon>
        <taxon>Ochrophyta</taxon>
        <taxon>Bacillariophyta</taxon>
        <taxon>Bacillariophyceae</taxon>
        <taxon>Bacillariophycidae</taxon>
        <taxon>Bacillariales</taxon>
        <taxon>Bacillariaceae</taxon>
        <taxon>Nitzschia</taxon>
    </lineage>
</organism>
<feature type="compositionally biased region" description="Pro residues" evidence="16">
    <location>
        <begin position="100"/>
        <end position="110"/>
    </location>
</feature>
<dbReference type="GO" id="GO:0008270">
    <property type="term" value="F:zinc ion binding"/>
    <property type="evidence" value="ECO:0007669"/>
    <property type="project" value="UniProtKB-KW"/>
</dbReference>
<evidence type="ECO:0000256" key="11">
    <source>
        <dbReference type="ARBA" id="ARBA00023235"/>
    </source>
</evidence>
<dbReference type="Pfam" id="PF00271">
    <property type="entry name" value="Helicase_C"/>
    <property type="match status" value="1"/>
</dbReference>
<keyword evidence="11" id="KW-0413">Isomerase</keyword>
<dbReference type="PANTHER" id="PTHR13710">
    <property type="entry name" value="DNA HELICASE RECQ FAMILY MEMBER"/>
    <property type="match status" value="1"/>
</dbReference>
<reference evidence="21" key="2">
    <citation type="submission" date="2021-04" db="EMBL/GenBank/DDBJ databases">
        <authorList>
            <person name="Podell S."/>
        </authorList>
    </citation>
    <scope>NUCLEOTIDE SEQUENCE</scope>
    <source>
        <strain evidence="21">Hildebrandi</strain>
    </source>
</reference>
<feature type="region of interest" description="Disordered" evidence="16">
    <location>
        <begin position="934"/>
        <end position="960"/>
    </location>
</feature>
<dbReference type="Pfam" id="PF00570">
    <property type="entry name" value="HRDC"/>
    <property type="match status" value="1"/>
</dbReference>
<dbReference type="PROSITE" id="PS50967">
    <property type="entry name" value="HRDC"/>
    <property type="match status" value="1"/>
</dbReference>
<protein>
    <recommendedName>
        <fullName evidence="14">DNA 3'-5' helicase</fullName>
        <ecNumber evidence="14">5.6.2.4</ecNumber>
    </recommendedName>
</protein>
<name>A0A9K3PVS6_9STRA</name>
<dbReference type="Proteomes" id="UP000693970">
    <property type="component" value="Unassembled WGS sequence"/>
</dbReference>
<dbReference type="GO" id="GO:0016787">
    <property type="term" value="F:hydrolase activity"/>
    <property type="evidence" value="ECO:0007669"/>
    <property type="project" value="UniProtKB-KW"/>
</dbReference>
<keyword evidence="22" id="KW-1185">Reference proteome</keyword>
<dbReference type="Pfam" id="PF16124">
    <property type="entry name" value="RecQ_Zn_bind"/>
    <property type="match status" value="1"/>
</dbReference>
<keyword evidence="8" id="KW-0862">Zinc</keyword>
<dbReference type="GO" id="GO:0005737">
    <property type="term" value="C:cytoplasm"/>
    <property type="evidence" value="ECO:0007669"/>
    <property type="project" value="TreeGrafter"/>
</dbReference>
<dbReference type="CDD" id="cd18794">
    <property type="entry name" value="SF2_C_RecQ"/>
    <property type="match status" value="1"/>
</dbReference>
<dbReference type="AlphaFoldDB" id="A0A9K3PVS6"/>
<evidence type="ECO:0000256" key="8">
    <source>
        <dbReference type="ARBA" id="ARBA00022833"/>
    </source>
</evidence>